<dbReference type="AlphaFoldDB" id="A0A914RXN4"/>
<feature type="region of interest" description="Disordered" evidence="2">
    <location>
        <begin position="83"/>
        <end position="159"/>
    </location>
</feature>
<dbReference type="SMART" id="SM01088">
    <property type="entry name" value="Col_cuticle_N"/>
    <property type="match status" value="1"/>
</dbReference>
<keyword evidence="3" id="KW-1133">Transmembrane helix</keyword>
<evidence type="ECO:0000256" key="1">
    <source>
        <dbReference type="ARBA" id="ARBA00022737"/>
    </source>
</evidence>
<keyword evidence="3" id="KW-0812">Transmembrane</keyword>
<keyword evidence="3" id="KW-0472">Membrane</keyword>
<proteinExistence type="predicted"/>
<feature type="transmembrane region" description="Helical" evidence="3">
    <location>
        <begin position="6"/>
        <end position="29"/>
    </location>
</feature>
<evidence type="ECO:0000313" key="6">
    <source>
        <dbReference type="WBParaSite" id="PEQ_0000962401-mRNA-1"/>
    </source>
</evidence>
<keyword evidence="5" id="KW-1185">Reference proteome</keyword>
<accession>A0A914RXN4</accession>
<dbReference type="PANTHER" id="PTHR24637:SF236">
    <property type="entry name" value="NEMATODE CUTICLE COLLAGEN N-TERMINAL DOMAIN-CONTAINING PROTEIN"/>
    <property type="match status" value="1"/>
</dbReference>
<dbReference type="Pfam" id="PF01484">
    <property type="entry name" value="Col_cuticle_N"/>
    <property type="match status" value="1"/>
</dbReference>
<evidence type="ECO:0000256" key="2">
    <source>
        <dbReference type="SAM" id="MobiDB-lite"/>
    </source>
</evidence>
<dbReference type="InterPro" id="IPR002486">
    <property type="entry name" value="Col_cuticle_N"/>
</dbReference>
<dbReference type="GO" id="GO:0042302">
    <property type="term" value="F:structural constituent of cuticle"/>
    <property type="evidence" value="ECO:0007669"/>
    <property type="project" value="InterPro"/>
</dbReference>
<keyword evidence="1" id="KW-0677">Repeat</keyword>
<organism evidence="5 6">
    <name type="scientific">Parascaris equorum</name>
    <name type="common">Equine roundworm</name>
    <dbReference type="NCBI Taxonomy" id="6256"/>
    <lineage>
        <taxon>Eukaryota</taxon>
        <taxon>Metazoa</taxon>
        <taxon>Ecdysozoa</taxon>
        <taxon>Nematoda</taxon>
        <taxon>Chromadorea</taxon>
        <taxon>Rhabditida</taxon>
        <taxon>Spirurina</taxon>
        <taxon>Ascaridomorpha</taxon>
        <taxon>Ascaridoidea</taxon>
        <taxon>Ascarididae</taxon>
        <taxon>Parascaris</taxon>
    </lineage>
</organism>
<reference evidence="6" key="1">
    <citation type="submission" date="2022-11" db="UniProtKB">
        <authorList>
            <consortium name="WormBaseParasite"/>
        </authorList>
    </citation>
    <scope>IDENTIFICATION</scope>
</reference>
<dbReference type="PANTHER" id="PTHR24637">
    <property type="entry name" value="COLLAGEN"/>
    <property type="match status" value="1"/>
</dbReference>
<feature type="domain" description="Nematode cuticle collagen N-terminal" evidence="4">
    <location>
        <begin position="5"/>
        <end position="57"/>
    </location>
</feature>
<dbReference type="WBParaSite" id="PEQ_0000962401-mRNA-1">
    <property type="protein sequence ID" value="PEQ_0000962401-mRNA-1"/>
    <property type="gene ID" value="PEQ_0000962401"/>
</dbReference>
<dbReference type="Gene3D" id="1.20.5.320">
    <property type="entry name" value="6-Phosphogluconate Dehydrogenase, domain 3"/>
    <property type="match status" value="1"/>
</dbReference>
<name>A0A914RXN4_PAREQ</name>
<sequence length="159" mass="16758">MSGKVIIFTASLLSAFAIFCSLFMIATIYNDIASLEDEIISDMNEFKKLTTDSWHEMMIIIAQPGIIDKERIAKINALVGRTKRGTSCGPQGEPGRDGENGSPGLPGRDGANGVTLIIENPNPGGCILCERGPRGPPGKDGPRGPPGLDGKPGRRGEPG</sequence>
<evidence type="ECO:0000259" key="4">
    <source>
        <dbReference type="SMART" id="SM01088"/>
    </source>
</evidence>
<evidence type="ECO:0000256" key="3">
    <source>
        <dbReference type="SAM" id="Phobius"/>
    </source>
</evidence>
<dbReference type="Proteomes" id="UP000887564">
    <property type="component" value="Unplaced"/>
</dbReference>
<protein>
    <submittedName>
        <fullName evidence="6">Nematode cuticle collagen N-terminal domain-containing protein</fullName>
    </submittedName>
</protein>
<evidence type="ECO:0000313" key="5">
    <source>
        <dbReference type="Proteomes" id="UP000887564"/>
    </source>
</evidence>